<dbReference type="EMBL" id="JAPCWZ010000009">
    <property type="protein sequence ID" value="KAK8851506.1"/>
    <property type="molecule type" value="Genomic_DNA"/>
</dbReference>
<comment type="caution">
    <text evidence="2">The sequence shown here is derived from an EMBL/GenBank/DDBJ whole genome shotgun (WGS) entry which is preliminary data.</text>
</comment>
<name>A0ABR2HR55_9PEZI</name>
<evidence type="ECO:0000313" key="3">
    <source>
        <dbReference type="Proteomes" id="UP001390339"/>
    </source>
</evidence>
<gene>
    <name evidence="2" type="ORF">PGQ11_013985</name>
</gene>
<keyword evidence="3" id="KW-1185">Reference proteome</keyword>
<proteinExistence type="predicted"/>
<protein>
    <submittedName>
        <fullName evidence="2">Uncharacterized protein</fullName>
    </submittedName>
</protein>
<dbReference type="Proteomes" id="UP001390339">
    <property type="component" value="Unassembled WGS sequence"/>
</dbReference>
<organism evidence="2 3">
    <name type="scientific">Apiospora arundinis</name>
    <dbReference type="NCBI Taxonomy" id="335852"/>
    <lineage>
        <taxon>Eukaryota</taxon>
        <taxon>Fungi</taxon>
        <taxon>Dikarya</taxon>
        <taxon>Ascomycota</taxon>
        <taxon>Pezizomycotina</taxon>
        <taxon>Sordariomycetes</taxon>
        <taxon>Xylariomycetidae</taxon>
        <taxon>Amphisphaeriales</taxon>
        <taxon>Apiosporaceae</taxon>
        <taxon>Apiospora</taxon>
    </lineage>
</organism>
<sequence>MHPIVDLGGPDQSLWHAEPQAVVARAKHGDQADGSTAPILVGAPKPSPEISPPLTRTEATGHNHGPGNPYRHHVAATTSAPFSSKADGIPSTFVIDMYALNGSSLP</sequence>
<accession>A0ABR2HR55</accession>
<feature type="region of interest" description="Disordered" evidence="1">
    <location>
        <begin position="23"/>
        <end position="74"/>
    </location>
</feature>
<reference evidence="2 3" key="1">
    <citation type="journal article" date="2024" name="IMA Fungus">
        <title>Apiospora arundinis, a panoply of carbohydrate-active enzymes and secondary metabolites.</title>
        <authorList>
            <person name="Sorensen T."/>
            <person name="Petersen C."/>
            <person name="Muurmann A.T."/>
            <person name="Christiansen J.V."/>
            <person name="Brundto M.L."/>
            <person name="Overgaard C.K."/>
            <person name="Boysen A.T."/>
            <person name="Wollenberg R.D."/>
            <person name="Larsen T.O."/>
            <person name="Sorensen J.L."/>
            <person name="Nielsen K.L."/>
            <person name="Sondergaard T.E."/>
        </authorList>
    </citation>
    <scope>NUCLEOTIDE SEQUENCE [LARGE SCALE GENOMIC DNA]</scope>
    <source>
        <strain evidence="2 3">AAU 773</strain>
    </source>
</reference>
<evidence type="ECO:0000256" key="1">
    <source>
        <dbReference type="SAM" id="MobiDB-lite"/>
    </source>
</evidence>
<evidence type="ECO:0000313" key="2">
    <source>
        <dbReference type="EMBL" id="KAK8851506.1"/>
    </source>
</evidence>